<keyword evidence="4" id="KW-0808">Transferase</keyword>
<name>A0A1W6L4F7_9BURK</name>
<dbReference type="Pfam" id="PF02518">
    <property type="entry name" value="HATPase_c"/>
    <property type="match status" value="1"/>
</dbReference>
<dbReference type="PANTHER" id="PTHR43047">
    <property type="entry name" value="TWO-COMPONENT HISTIDINE PROTEIN KINASE"/>
    <property type="match status" value="1"/>
</dbReference>
<dbReference type="Proteomes" id="UP000193427">
    <property type="component" value="Chromosome"/>
</dbReference>
<dbReference type="GO" id="GO:0000155">
    <property type="term" value="F:phosphorelay sensor kinase activity"/>
    <property type="evidence" value="ECO:0007669"/>
    <property type="project" value="InterPro"/>
</dbReference>
<reference evidence="6 7" key="1">
    <citation type="submission" date="2016-04" db="EMBL/GenBank/DDBJ databases">
        <title>Complete genome sequence of natural rubber-degrading, novel Gram-negative bacterium, Rhizobacter gummiphilus strain NS21.</title>
        <authorList>
            <person name="Tabata M."/>
            <person name="Kasai D."/>
            <person name="Fukuda M."/>
        </authorList>
    </citation>
    <scope>NUCLEOTIDE SEQUENCE [LARGE SCALE GENOMIC DNA]</scope>
    <source>
        <strain evidence="6 7">NS21</strain>
    </source>
</reference>
<dbReference type="SUPFAM" id="SSF47384">
    <property type="entry name" value="Homodimeric domain of signal transducing histidine kinase"/>
    <property type="match status" value="1"/>
</dbReference>
<dbReference type="CDD" id="cd16922">
    <property type="entry name" value="HATPase_EvgS-ArcB-TorS-like"/>
    <property type="match status" value="1"/>
</dbReference>
<dbReference type="STRING" id="946333.A4W93_03700"/>
<keyword evidence="7" id="KW-1185">Reference proteome</keyword>
<dbReference type="CDD" id="cd12915">
    <property type="entry name" value="PDC2_DGC_like"/>
    <property type="match status" value="1"/>
</dbReference>
<evidence type="ECO:0000313" key="7">
    <source>
        <dbReference type="Proteomes" id="UP000193427"/>
    </source>
</evidence>
<dbReference type="PROSITE" id="PS50109">
    <property type="entry name" value="HIS_KIN"/>
    <property type="match status" value="1"/>
</dbReference>
<dbReference type="InterPro" id="IPR011006">
    <property type="entry name" value="CheY-like_superfamily"/>
</dbReference>
<dbReference type="CDD" id="cd00082">
    <property type="entry name" value="HisKA"/>
    <property type="match status" value="1"/>
</dbReference>
<evidence type="ECO:0000256" key="4">
    <source>
        <dbReference type="ARBA" id="ARBA00022679"/>
    </source>
</evidence>
<evidence type="ECO:0000256" key="2">
    <source>
        <dbReference type="ARBA" id="ARBA00012438"/>
    </source>
</evidence>
<protein>
    <recommendedName>
        <fullName evidence="2">histidine kinase</fullName>
        <ecNumber evidence="2">2.7.13.3</ecNumber>
    </recommendedName>
</protein>
<evidence type="ECO:0000256" key="5">
    <source>
        <dbReference type="ARBA" id="ARBA00022777"/>
    </source>
</evidence>
<proteinExistence type="predicted"/>
<dbReference type="SMART" id="SM00448">
    <property type="entry name" value="REC"/>
    <property type="match status" value="1"/>
</dbReference>
<dbReference type="InterPro" id="IPR001789">
    <property type="entry name" value="Sig_transdc_resp-reg_receiver"/>
</dbReference>
<gene>
    <name evidence="6" type="ORF">A4W93_03700</name>
</gene>
<organism evidence="6 7">
    <name type="scientific">Piscinibacter gummiphilus</name>
    <dbReference type="NCBI Taxonomy" id="946333"/>
    <lineage>
        <taxon>Bacteria</taxon>
        <taxon>Pseudomonadati</taxon>
        <taxon>Pseudomonadota</taxon>
        <taxon>Betaproteobacteria</taxon>
        <taxon>Burkholderiales</taxon>
        <taxon>Sphaerotilaceae</taxon>
        <taxon>Piscinibacter</taxon>
    </lineage>
</organism>
<dbReference type="AlphaFoldDB" id="A0A1W6L4F7"/>
<dbReference type="SUPFAM" id="SSF52172">
    <property type="entry name" value="CheY-like"/>
    <property type="match status" value="1"/>
</dbReference>
<dbReference type="Gene3D" id="3.30.565.10">
    <property type="entry name" value="Histidine kinase-like ATPase, C-terminal domain"/>
    <property type="match status" value="1"/>
</dbReference>
<dbReference type="CDD" id="cd17546">
    <property type="entry name" value="REC_hyHK_CKI1_RcsC-like"/>
    <property type="match status" value="1"/>
</dbReference>
<dbReference type="EMBL" id="CP015118">
    <property type="protein sequence ID" value="ARN19092.1"/>
    <property type="molecule type" value="Genomic_DNA"/>
</dbReference>
<dbReference type="EC" id="2.7.13.3" evidence="2"/>
<dbReference type="Gene3D" id="3.30.450.20">
    <property type="entry name" value="PAS domain"/>
    <property type="match status" value="2"/>
</dbReference>
<dbReference type="GO" id="GO:0009927">
    <property type="term" value="F:histidine phosphotransfer kinase activity"/>
    <property type="evidence" value="ECO:0007669"/>
    <property type="project" value="TreeGrafter"/>
</dbReference>
<sequence length="719" mass="78476">MDEEIEFVDWRRSFRRFAVGTLVVLVAVGAFLAHALSLSHARYRDAAADNVQNLTLNLERYLFTRIQTADLVLQSAASEYLRLSTSGPPDPDAFTKVLEDLQHRLADAPDIRAANRDGRVLYGTQVDRSKPFDVSQRQFFIEAMASDGLVVGLPLKSRISQRWVLPIGRPLFDAKGRPAGVVYINIAVAQLNTLLGSLKVGSNGVVTLFNVHRQVLLRVPDHPLMQDENPPRLSAPETLQALGAGKTEAMFTASSSIDHHMRLLMFRKLGEYPAYILVGLSDTDFLAPWRTELLLTLLFWAALAAVAAIVLVQQARAGRAREHAWNALQQAKQLAEAANESKSQFLANMSHEIRTPLNGVLGFAQIGHRDAAIALEARRNFARILEAGKLLQGILNDVLDMSKIEAGKLTLDRIPTRLRPAVRHTIELVQDRALAKGIDLRLVVDERVPEVVVTDPLRLGQILLNLLSNAVKFTDAGHVALNVDLMDDQLMLMVTDSGVGMSEEEMSRLFQAFEQADSTTTRRYGGTGLGLAISKRLVELMGGTISVSSRPGSGSAFTVRLPMPPAAEAPADTTHDAALAGARRAAGVESPRNRLDGMRVLVAEDNAINQIVIQGLLELEGASADVVPDGHEAVNRVSSQNGAPYHVVLLDLMMPGIDGYETARRIRVADPGLPIIGQTAHAMQEDRANCIAAGMVDRVTKPIDTEELVRSVLKHARRA</sequence>
<dbReference type="InterPro" id="IPR004358">
    <property type="entry name" value="Sig_transdc_His_kin-like_C"/>
</dbReference>
<dbReference type="CDD" id="cd12914">
    <property type="entry name" value="PDC1_DGC_like"/>
    <property type="match status" value="1"/>
</dbReference>
<comment type="catalytic activity">
    <reaction evidence="1">
        <text>ATP + protein L-histidine = ADP + protein N-phospho-L-histidine.</text>
        <dbReference type="EC" id="2.7.13.3"/>
    </reaction>
</comment>
<dbReference type="PANTHER" id="PTHR43047:SF72">
    <property type="entry name" value="OSMOSENSING HISTIDINE PROTEIN KINASE SLN1"/>
    <property type="match status" value="1"/>
</dbReference>
<evidence type="ECO:0000256" key="1">
    <source>
        <dbReference type="ARBA" id="ARBA00000085"/>
    </source>
</evidence>
<dbReference type="InterPro" id="IPR005467">
    <property type="entry name" value="His_kinase_dom"/>
</dbReference>
<dbReference type="Pfam" id="PF00512">
    <property type="entry name" value="HisKA"/>
    <property type="match status" value="1"/>
</dbReference>
<dbReference type="SMART" id="SM00387">
    <property type="entry name" value="HATPase_c"/>
    <property type="match status" value="1"/>
</dbReference>
<dbReference type="PRINTS" id="PR00344">
    <property type="entry name" value="BCTRLSENSOR"/>
</dbReference>
<dbReference type="InterPro" id="IPR003594">
    <property type="entry name" value="HATPase_dom"/>
</dbReference>
<dbReference type="Gene3D" id="3.40.50.2300">
    <property type="match status" value="1"/>
</dbReference>
<dbReference type="PROSITE" id="PS50110">
    <property type="entry name" value="RESPONSE_REGULATORY"/>
    <property type="match status" value="1"/>
</dbReference>
<dbReference type="GO" id="GO:0005886">
    <property type="term" value="C:plasma membrane"/>
    <property type="evidence" value="ECO:0007669"/>
    <property type="project" value="TreeGrafter"/>
</dbReference>
<dbReference type="KEGG" id="rgu:A4W93_03700"/>
<dbReference type="InterPro" id="IPR003661">
    <property type="entry name" value="HisK_dim/P_dom"/>
</dbReference>
<accession>A0A1W6L4F7</accession>
<keyword evidence="3" id="KW-0597">Phosphoprotein</keyword>
<dbReference type="OrthoDB" id="5290456at2"/>
<evidence type="ECO:0000313" key="6">
    <source>
        <dbReference type="EMBL" id="ARN19092.1"/>
    </source>
</evidence>
<keyword evidence="5" id="KW-0418">Kinase</keyword>
<dbReference type="SMART" id="SM00388">
    <property type="entry name" value="HisKA"/>
    <property type="match status" value="1"/>
</dbReference>
<dbReference type="Gene3D" id="1.10.287.130">
    <property type="match status" value="1"/>
</dbReference>
<dbReference type="Pfam" id="PF00072">
    <property type="entry name" value="Response_reg"/>
    <property type="match status" value="1"/>
</dbReference>
<dbReference type="SUPFAM" id="SSF55874">
    <property type="entry name" value="ATPase domain of HSP90 chaperone/DNA topoisomerase II/histidine kinase"/>
    <property type="match status" value="1"/>
</dbReference>
<evidence type="ECO:0000256" key="3">
    <source>
        <dbReference type="ARBA" id="ARBA00022553"/>
    </source>
</evidence>
<dbReference type="InterPro" id="IPR036097">
    <property type="entry name" value="HisK_dim/P_sf"/>
</dbReference>
<dbReference type="FunFam" id="3.30.565.10:FF:000078">
    <property type="entry name" value="Two-component sensor histidine kinase"/>
    <property type="match status" value="1"/>
</dbReference>
<dbReference type="InterPro" id="IPR036890">
    <property type="entry name" value="HATPase_C_sf"/>
</dbReference>